<evidence type="ECO:0000259" key="3">
    <source>
        <dbReference type="SMART" id="SM00485"/>
    </source>
</evidence>
<accession>A0A6C0E3C9</accession>
<evidence type="ECO:0000259" key="2">
    <source>
        <dbReference type="SMART" id="SM00484"/>
    </source>
</evidence>
<feature type="domain" description="XPG-I" evidence="2">
    <location>
        <begin position="142"/>
        <end position="211"/>
    </location>
</feature>
<dbReference type="SMART" id="SM00485">
    <property type="entry name" value="XPGN"/>
    <property type="match status" value="1"/>
</dbReference>
<dbReference type="Pfam" id="PF00752">
    <property type="entry name" value="XPG_N"/>
    <property type="match status" value="1"/>
</dbReference>
<protein>
    <recommendedName>
        <fullName evidence="5">XPG N-terminal domain-containing protein</fullName>
    </recommendedName>
</protein>
<dbReference type="Pfam" id="PF00867">
    <property type="entry name" value="XPG_I"/>
    <property type="match status" value="1"/>
</dbReference>
<dbReference type="PANTHER" id="PTHR11081">
    <property type="entry name" value="FLAP ENDONUCLEASE FAMILY MEMBER"/>
    <property type="match status" value="1"/>
</dbReference>
<dbReference type="SMART" id="SM00484">
    <property type="entry name" value="XPGI"/>
    <property type="match status" value="1"/>
</dbReference>
<evidence type="ECO:0000256" key="1">
    <source>
        <dbReference type="SAM" id="Coils"/>
    </source>
</evidence>
<dbReference type="InterPro" id="IPR006084">
    <property type="entry name" value="XPG/Rad2"/>
</dbReference>
<feature type="domain" description="XPG N-terminal" evidence="3">
    <location>
        <begin position="1"/>
        <end position="92"/>
    </location>
</feature>
<dbReference type="EMBL" id="MN739723">
    <property type="protein sequence ID" value="QHT23023.1"/>
    <property type="molecule type" value="Genomic_DNA"/>
</dbReference>
<proteinExistence type="predicted"/>
<dbReference type="GO" id="GO:0004518">
    <property type="term" value="F:nuclease activity"/>
    <property type="evidence" value="ECO:0007669"/>
    <property type="project" value="InterPro"/>
</dbReference>
<evidence type="ECO:0008006" key="5">
    <source>
        <dbReference type="Google" id="ProtNLM"/>
    </source>
</evidence>
<dbReference type="SUPFAM" id="SSF88723">
    <property type="entry name" value="PIN domain-like"/>
    <property type="match status" value="1"/>
</dbReference>
<dbReference type="PRINTS" id="PR00853">
    <property type="entry name" value="XPGRADSUPER"/>
</dbReference>
<feature type="coiled-coil region" evidence="1">
    <location>
        <begin position="82"/>
        <end position="125"/>
    </location>
</feature>
<dbReference type="InterPro" id="IPR029060">
    <property type="entry name" value="PIN-like_dom_sf"/>
</dbReference>
<evidence type="ECO:0000313" key="4">
    <source>
        <dbReference type="EMBL" id="QHT23023.1"/>
    </source>
</evidence>
<sequence>MGIKCLNRYLRNNCPNSIKTIPISELNGKKIAVDISIYLYKYESENTLIENIYLLLSILRYYNITPIFIFDGKAPSEKTAVIQQRITTRKDAEVEYKDLKEKLQNTKNQEEIQDITESMDQLKKKIVYITKHKVSKVKELITAYGSSYYDAWGEADELCALLVMHNHVWACLSEDMDMFVYGCTRVIRYFSLINHTAVLYCTKSILNELQLTQIELRHICILSGTDYNVNSNKKNTSLFDIMVYFKKYKQTKMCHQITFYSWLSDNTKDLHLDASLWDHINHMFDISDHSQTYDYKDIKISSSPVNYLALQDILYSDGFIFIQ</sequence>
<dbReference type="InterPro" id="IPR006086">
    <property type="entry name" value="XPG-I_dom"/>
</dbReference>
<dbReference type="InterPro" id="IPR006085">
    <property type="entry name" value="XPG_DNA_repair_N"/>
</dbReference>
<organism evidence="4">
    <name type="scientific">viral metagenome</name>
    <dbReference type="NCBI Taxonomy" id="1070528"/>
    <lineage>
        <taxon>unclassified sequences</taxon>
        <taxon>metagenomes</taxon>
        <taxon>organismal metagenomes</taxon>
    </lineage>
</organism>
<dbReference type="AlphaFoldDB" id="A0A6C0E3C9"/>
<reference evidence="4" key="1">
    <citation type="journal article" date="2020" name="Nature">
        <title>Giant virus diversity and host interactions through global metagenomics.</title>
        <authorList>
            <person name="Schulz F."/>
            <person name="Roux S."/>
            <person name="Paez-Espino D."/>
            <person name="Jungbluth S."/>
            <person name="Walsh D.A."/>
            <person name="Denef V.J."/>
            <person name="McMahon K.D."/>
            <person name="Konstantinidis K.T."/>
            <person name="Eloe-Fadrosh E.A."/>
            <person name="Kyrpides N.C."/>
            <person name="Woyke T."/>
        </authorList>
    </citation>
    <scope>NUCLEOTIDE SEQUENCE</scope>
    <source>
        <strain evidence="4">GVMAG-M-3300023179-114</strain>
    </source>
</reference>
<keyword evidence="1" id="KW-0175">Coiled coil</keyword>
<dbReference type="Gene3D" id="3.40.50.1010">
    <property type="entry name" value="5'-nuclease"/>
    <property type="match status" value="1"/>
</dbReference>
<name>A0A6C0E3C9_9ZZZZ</name>